<feature type="signal peptide" evidence="7">
    <location>
        <begin position="1"/>
        <end position="19"/>
    </location>
</feature>
<feature type="chain" id="PRO_5042530057" evidence="7">
    <location>
        <begin position="20"/>
        <end position="842"/>
    </location>
</feature>
<keyword evidence="3" id="KW-0645">Protease</keyword>
<dbReference type="Pfam" id="PF00246">
    <property type="entry name" value="Peptidase_M14"/>
    <property type="match status" value="1"/>
</dbReference>
<evidence type="ECO:0000256" key="3">
    <source>
        <dbReference type="ARBA" id="ARBA00022670"/>
    </source>
</evidence>
<organism evidence="9 10">
    <name type="scientific">Candidatus Pseudobacter hemicellulosilyticus</name>
    <dbReference type="NCBI Taxonomy" id="3121375"/>
    <lineage>
        <taxon>Bacteria</taxon>
        <taxon>Pseudomonadati</taxon>
        <taxon>Bacteroidota</taxon>
        <taxon>Chitinophagia</taxon>
        <taxon>Chitinophagales</taxon>
        <taxon>Chitinophagaceae</taxon>
        <taxon>Pseudobacter</taxon>
    </lineage>
</organism>
<evidence type="ECO:0000256" key="6">
    <source>
        <dbReference type="ARBA" id="ARBA00023049"/>
    </source>
</evidence>
<keyword evidence="6" id="KW-0482">Metalloprotease</keyword>
<proteinExistence type="inferred from homology"/>
<gene>
    <name evidence="9" type="ORF">P0Y53_14850</name>
</gene>
<keyword evidence="5" id="KW-0862">Zinc</keyword>
<dbReference type="PANTHER" id="PTHR11705:SF143">
    <property type="entry name" value="SLL0236 PROTEIN"/>
    <property type="match status" value="1"/>
</dbReference>
<dbReference type="EMBL" id="CP119311">
    <property type="protein sequence ID" value="WEK33768.1"/>
    <property type="molecule type" value="Genomic_DNA"/>
</dbReference>
<evidence type="ECO:0000256" key="7">
    <source>
        <dbReference type="SAM" id="SignalP"/>
    </source>
</evidence>
<dbReference type="SUPFAM" id="SSF52317">
    <property type="entry name" value="Class I glutamine amidotransferase-like"/>
    <property type="match status" value="1"/>
</dbReference>
<evidence type="ECO:0000313" key="9">
    <source>
        <dbReference type="EMBL" id="WEK33768.1"/>
    </source>
</evidence>
<name>A0AAJ6BE94_9BACT</name>
<evidence type="ECO:0000256" key="2">
    <source>
        <dbReference type="ARBA" id="ARBA00005988"/>
    </source>
</evidence>
<protein>
    <submittedName>
        <fullName evidence="9">M14 family metallopeptidase</fullName>
    </submittedName>
</protein>
<dbReference type="PANTHER" id="PTHR11705">
    <property type="entry name" value="PROTEASE FAMILY M14 CARBOXYPEPTIDASE A,B"/>
    <property type="match status" value="1"/>
</dbReference>
<dbReference type="SUPFAM" id="SSF53187">
    <property type="entry name" value="Zn-dependent exopeptidases"/>
    <property type="match status" value="1"/>
</dbReference>
<dbReference type="AlphaFoldDB" id="A0AAJ6BE94"/>
<comment type="similarity">
    <text evidence="2">Belongs to the peptidase M14 family.</text>
</comment>
<dbReference type="CDD" id="cd06238">
    <property type="entry name" value="M14-like"/>
    <property type="match status" value="1"/>
</dbReference>
<dbReference type="Proteomes" id="UP001220610">
    <property type="component" value="Chromosome"/>
</dbReference>
<dbReference type="InterPro" id="IPR000834">
    <property type="entry name" value="Peptidase_M14"/>
</dbReference>
<keyword evidence="7" id="KW-0732">Signal</keyword>
<dbReference type="SMART" id="SM00631">
    <property type="entry name" value="Zn_pept"/>
    <property type="match status" value="1"/>
</dbReference>
<comment type="cofactor">
    <cofactor evidence="1">
        <name>Zn(2+)</name>
        <dbReference type="ChEBI" id="CHEBI:29105"/>
    </cofactor>
</comment>
<sequence>MRKFIVLSFLICISAFASAQLQSPDQFLGYPLGTRYTPHFNVVNYVKQVAAAVPGMVKVEQYGVTNEGRPLLLAFVASAENMSRLEAIRLNNLRLAGLTRDKAAPDERGPAIIWLSYNVHGNETSSSEAAMLTLYELVNPANTRTKEWLKNTVLIIDPCVNPDGRDRYVNWFNSVVGKTVNAEPFTREHNEPWPGGRSNHYNFDLNRDWAWQTQLESRQRMVRYNQWLPQIHVDYHEQGYNEPYYFAPAAEPFHEVITSWQREFQTQIGRNNARYFDQEGWLYFTKERFDLFYPSYGDTYPIYKGAIGMTFEQGGHSRGGAAVITDDGDTLTLRDRIDHHFTTGMSTIEITSQHATRVVQEFKKYYDKARTSPPGEFKAYIVLADEGDKLHKLQQLLDLNQIDWAYAKGGSYSGLNYFSGKTENVKPGAGDMVINANQPNANLLKVLFERQSQLTDSATYDITAWAMPYAYGLKTYGLNAYVTSTSKEAPVAADAASPANALAYAVRWNGVGSARFLSELLKQKIKVRYAEQPFTINGQNFEKGTLLVVRTSNGAIGGNLQSIVAKAALAGGVPYYGIGTGFVDKGFDFGSDRVRMIHAPRVTLLAGENVSSLGMGELWHIFDTELEYPINIVWTEDLNAAVLKATDVLLLPAGNHRFLADKATGELLKDWVSAGGRLIALESAVAQLARNDWGLKAKEEEDKKDDKKDDRKEDYSMLRRYENRERDFLPGFNPGAIYKVELDNSHPLAFGYDSIYYTLKQDDRIYEFIRDGGWNVGVIKKESPVSGFVGAKAKERLKDGLIFGVQDIGRGNVVYLADNPVFRNFWENGKLLLCNAVFMVGQ</sequence>
<evidence type="ECO:0000256" key="1">
    <source>
        <dbReference type="ARBA" id="ARBA00001947"/>
    </source>
</evidence>
<dbReference type="GO" id="GO:0008270">
    <property type="term" value="F:zinc ion binding"/>
    <property type="evidence" value="ECO:0007669"/>
    <property type="project" value="InterPro"/>
</dbReference>
<evidence type="ECO:0000259" key="8">
    <source>
        <dbReference type="SMART" id="SM00631"/>
    </source>
</evidence>
<dbReference type="Gene3D" id="3.40.630.10">
    <property type="entry name" value="Zn peptidases"/>
    <property type="match status" value="1"/>
</dbReference>
<keyword evidence="4" id="KW-0378">Hydrolase</keyword>
<evidence type="ECO:0000313" key="10">
    <source>
        <dbReference type="Proteomes" id="UP001220610"/>
    </source>
</evidence>
<dbReference type="GO" id="GO:0005615">
    <property type="term" value="C:extracellular space"/>
    <property type="evidence" value="ECO:0007669"/>
    <property type="project" value="TreeGrafter"/>
</dbReference>
<dbReference type="InterPro" id="IPR029062">
    <property type="entry name" value="Class_I_gatase-like"/>
</dbReference>
<feature type="domain" description="Peptidase M14" evidence="8">
    <location>
        <begin position="36"/>
        <end position="310"/>
    </location>
</feature>
<dbReference type="GO" id="GO:0004181">
    <property type="term" value="F:metallocarboxypeptidase activity"/>
    <property type="evidence" value="ECO:0007669"/>
    <property type="project" value="InterPro"/>
</dbReference>
<reference evidence="9" key="1">
    <citation type="submission" date="2023-03" db="EMBL/GenBank/DDBJ databases">
        <title>Andean soil-derived lignocellulolytic bacterial consortium as a source of novel taxa and putative plastic-active enzymes.</title>
        <authorList>
            <person name="Diaz-Garcia L."/>
            <person name="Chuvochina M."/>
            <person name="Feuerriegel G."/>
            <person name="Bunk B."/>
            <person name="Sproer C."/>
            <person name="Streit W.R."/>
            <person name="Rodriguez L.M."/>
            <person name="Overmann J."/>
            <person name="Jimenez D.J."/>
        </authorList>
    </citation>
    <scope>NUCLEOTIDE SEQUENCE</scope>
    <source>
        <strain evidence="9">MAG 7</strain>
    </source>
</reference>
<dbReference type="GO" id="GO:0006508">
    <property type="term" value="P:proteolysis"/>
    <property type="evidence" value="ECO:0007669"/>
    <property type="project" value="UniProtKB-KW"/>
</dbReference>
<evidence type="ECO:0000256" key="4">
    <source>
        <dbReference type="ARBA" id="ARBA00022801"/>
    </source>
</evidence>
<accession>A0AAJ6BE94</accession>
<evidence type="ECO:0000256" key="5">
    <source>
        <dbReference type="ARBA" id="ARBA00022833"/>
    </source>
</evidence>